<dbReference type="AlphaFoldDB" id="A0A545SNB6"/>
<gene>
    <name evidence="1" type="ORF">FKG94_26990</name>
</gene>
<accession>A0A545SNB6</accession>
<dbReference type="EMBL" id="VHSG01000041">
    <property type="protein sequence ID" value="TQV66482.1"/>
    <property type="molecule type" value="Genomic_DNA"/>
</dbReference>
<comment type="caution">
    <text evidence="1">The sequence shown here is derived from an EMBL/GenBank/DDBJ whole genome shotgun (WGS) entry which is preliminary data.</text>
</comment>
<dbReference type="RefSeq" id="WP_142930068.1">
    <property type="nucleotide sequence ID" value="NZ_ML660116.1"/>
</dbReference>
<evidence type="ECO:0000313" key="1">
    <source>
        <dbReference type="EMBL" id="TQV66482.1"/>
    </source>
</evidence>
<proteinExistence type="predicted"/>
<dbReference type="Proteomes" id="UP000319732">
    <property type="component" value="Unassembled WGS sequence"/>
</dbReference>
<organism evidence="1 2">
    <name type="scientific">Exilibacterium tricleocarpae</name>
    <dbReference type="NCBI Taxonomy" id="2591008"/>
    <lineage>
        <taxon>Bacteria</taxon>
        <taxon>Pseudomonadati</taxon>
        <taxon>Pseudomonadota</taxon>
        <taxon>Gammaproteobacteria</taxon>
        <taxon>Cellvibrionales</taxon>
        <taxon>Cellvibrionaceae</taxon>
        <taxon>Exilibacterium</taxon>
    </lineage>
</organism>
<keyword evidence="2" id="KW-1185">Reference proteome</keyword>
<sequence length="151" mass="17626">MPKRRSGREIPSSKNKFIDDFLHSIKKRGKSLKHKTSFMSCDKVFTEEEGVRLEKVELKLSPGHSASASCTLEIHVWEDRWIRLLFSEWKDNAWDWSWNIEGSILPVYDGKSIIEAIESTLLQSFEMSASSTNRFDQVWRPILAREPELVR</sequence>
<reference evidence="1 2" key="1">
    <citation type="submission" date="2019-06" db="EMBL/GenBank/DDBJ databases">
        <title>Whole genome sequence for Cellvibrionaceae sp. R142.</title>
        <authorList>
            <person name="Wang G."/>
        </authorList>
    </citation>
    <scope>NUCLEOTIDE SEQUENCE [LARGE SCALE GENOMIC DNA]</scope>
    <source>
        <strain evidence="1 2">R142</strain>
    </source>
</reference>
<name>A0A545SNB6_9GAMM</name>
<evidence type="ECO:0000313" key="2">
    <source>
        <dbReference type="Proteomes" id="UP000319732"/>
    </source>
</evidence>
<protein>
    <submittedName>
        <fullName evidence="1">Uncharacterized protein</fullName>
    </submittedName>
</protein>